<sequence length="275" mass="30361">MIGPKHSPKFNKSLTSSNPSPPPVPNYQLQLTYKPPLLSCHNLSLQTPVTDHWGQSGNIRKQRPRNPPSLAKLQRSLHRSLLSVRLLKTRRPFHLATIHPTACESHGIDADLKGLVDYDSETMPPSSIIIPESPNSHNRFPSPIPIPPTLSPNLSTLPIKFVDHDPQDADESFDLDALLPPLTSPRKQDEAPPLTSPRKEDKETTAEASDTGTQPPERLNICVHTRRTNPLATVNQAAPFALTNRFAAICPVDTLSHHKNVTDVFHNGCTSMSNQ</sequence>
<gene>
    <name evidence="2" type="ORF">MELLADRAFT_88561</name>
</gene>
<feature type="compositionally biased region" description="Polar residues" evidence="1">
    <location>
        <begin position="49"/>
        <end position="59"/>
    </location>
</feature>
<feature type="region of interest" description="Disordered" evidence="1">
    <location>
        <begin position="177"/>
        <end position="217"/>
    </location>
</feature>
<evidence type="ECO:0000313" key="2">
    <source>
        <dbReference type="EMBL" id="EGG04806.1"/>
    </source>
</evidence>
<organism evidence="3">
    <name type="scientific">Melampsora larici-populina (strain 98AG31 / pathotype 3-4-7)</name>
    <name type="common">Poplar leaf rust fungus</name>
    <dbReference type="NCBI Taxonomy" id="747676"/>
    <lineage>
        <taxon>Eukaryota</taxon>
        <taxon>Fungi</taxon>
        <taxon>Dikarya</taxon>
        <taxon>Basidiomycota</taxon>
        <taxon>Pucciniomycotina</taxon>
        <taxon>Pucciniomycetes</taxon>
        <taxon>Pucciniales</taxon>
        <taxon>Melampsoraceae</taxon>
        <taxon>Melampsora</taxon>
    </lineage>
</organism>
<reference evidence="3" key="1">
    <citation type="journal article" date="2011" name="Proc. Natl. Acad. Sci. U.S.A.">
        <title>Obligate biotrophy features unraveled by the genomic analysis of rust fungi.</title>
        <authorList>
            <person name="Duplessis S."/>
            <person name="Cuomo C.A."/>
            <person name="Lin Y.-C."/>
            <person name="Aerts A."/>
            <person name="Tisserant E."/>
            <person name="Veneault-Fourrey C."/>
            <person name="Joly D.L."/>
            <person name="Hacquard S."/>
            <person name="Amselem J."/>
            <person name="Cantarel B.L."/>
            <person name="Chiu R."/>
            <person name="Coutinho P.M."/>
            <person name="Feau N."/>
            <person name="Field M."/>
            <person name="Frey P."/>
            <person name="Gelhaye E."/>
            <person name="Goldberg J."/>
            <person name="Grabherr M.G."/>
            <person name="Kodira C.D."/>
            <person name="Kohler A."/>
            <person name="Kuees U."/>
            <person name="Lindquist E.A."/>
            <person name="Lucas S.M."/>
            <person name="Mago R."/>
            <person name="Mauceli E."/>
            <person name="Morin E."/>
            <person name="Murat C."/>
            <person name="Pangilinan J.L."/>
            <person name="Park R."/>
            <person name="Pearson M."/>
            <person name="Quesneville H."/>
            <person name="Rouhier N."/>
            <person name="Sakthikumar S."/>
            <person name="Salamov A.A."/>
            <person name="Schmutz J."/>
            <person name="Selles B."/>
            <person name="Shapiro H."/>
            <person name="Tanguay P."/>
            <person name="Tuskan G.A."/>
            <person name="Henrissat B."/>
            <person name="Van de Peer Y."/>
            <person name="Rouze P."/>
            <person name="Ellis J.G."/>
            <person name="Dodds P.N."/>
            <person name="Schein J.E."/>
            <person name="Zhong S."/>
            <person name="Hamelin R.C."/>
            <person name="Grigoriev I.V."/>
            <person name="Szabo L.J."/>
            <person name="Martin F."/>
        </authorList>
    </citation>
    <scope>NUCLEOTIDE SEQUENCE [LARGE SCALE GENOMIC DNA]</scope>
    <source>
        <strain evidence="3">98AG31 / pathotype 3-4-7</strain>
    </source>
</reference>
<evidence type="ECO:0000313" key="3">
    <source>
        <dbReference type="Proteomes" id="UP000001072"/>
    </source>
</evidence>
<dbReference type="Proteomes" id="UP000001072">
    <property type="component" value="Unassembled WGS sequence"/>
</dbReference>
<name>F4RS71_MELLP</name>
<dbReference type="InParanoid" id="F4RS71"/>
<dbReference type="AlphaFoldDB" id="F4RS71"/>
<accession>F4RS71</accession>
<dbReference type="RefSeq" id="XP_007411897.1">
    <property type="nucleotide sequence ID" value="XM_007411835.1"/>
</dbReference>
<dbReference type="KEGG" id="mlr:MELLADRAFT_88561"/>
<feature type="region of interest" description="Disordered" evidence="1">
    <location>
        <begin position="49"/>
        <end position="69"/>
    </location>
</feature>
<evidence type="ECO:0000256" key="1">
    <source>
        <dbReference type="SAM" id="MobiDB-lite"/>
    </source>
</evidence>
<keyword evidence="3" id="KW-1185">Reference proteome</keyword>
<proteinExistence type="predicted"/>
<dbReference type="HOGENOM" id="CLU_1012223_0_0_1"/>
<dbReference type="GeneID" id="18934919"/>
<protein>
    <submittedName>
        <fullName evidence="2">Uncharacterized protein</fullName>
    </submittedName>
</protein>
<dbReference type="EMBL" id="GL883116">
    <property type="protein sequence ID" value="EGG04806.1"/>
    <property type="molecule type" value="Genomic_DNA"/>
</dbReference>
<dbReference type="VEuPathDB" id="FungiDB:MELLADRAFT_88561"/>
<feature type="region of interest" description="Disordered" evidence="1">
    <location>
        <begin position="1"/>
        <end position="26"/>
    </location>
</feature>